<dbReference type="GO" id="GO:0005576">
    <property type="term" value="C:extracellular region"/>
    <property type="evidence" value="ECO:0007669"/>
    <property type="project" value="TreeGrafter"/>
</dbReference>
<proteinExistence type="predicted"/>
<dbReference type="Gene3D" id="3.20.20.80">
    <property type="entry name" value="Glycosidases"/>
    <property type="match status" value="1"/>
</dbReference>
<sequence length="202" mass="22291">MSAQHSVSTGSSPVISCFIEGWSVLRPVGAGKFSLDDIDPSLCTHLVFLFAGLDDDRSTISLEAEYDTEGERAFRQLVAIKARVPSLHVTVAIGGWTEGSEGFSKMASSQRTRKTFIDSVLENLKRYKLDGLDIFWQNPAQKIQKGRPEDKRNYVTLVKELKEALRPEGFSLTVAVMSLKSVIDDGYDLPGLAEHVGEISRV</sequence>
<dbReference type="SMART" id="SM00636">
    <property type="entry name" value="Glyco_18"/>
    <property type="match status" value="1"/>
</dbReference>
<dbReference type="InterPro" id="IPR017853">
    <property type="entry name" value="GH"/>
</dbReference>
<comment type="caution">
    <text evidence="2">The sequence shown here is derived from an EMBL/GenBank/DDBJ whole genome shotgun (WGS) entry which is preliminary data.</text>
</comment>
<feature type="domain" description="GH18" evidence="1">
    <location>
        <begin position="13"/>
        <end position="202"/>
    </location>
</feature>
<dbReference type="Pfam" id="PF00704">
    <property type="entry name" value="Glyco_hydro_18"/>
    <property type="match status" value="1"/>
</dbReference>
<dbReference type="InterPro" id="IPR011583">
    <property type="entry name" value="Chitinase_II/V-like_cat"/>
</dbReference>
<evidence type="ECO:0000259" key="1">
    <source>
        <dbReference type="PROSITE" id="PS51910"/>
    </source>
</evidence>
<dbReference type="PANTHER" id="PTHR11177:SF317">
    <property type="entry name" value="CHITINASE 12-RELATED"/>
    <property type="match status" value="1"/>
</dbReference>
<reference evidence="2" key="2">
    <citation type="journal article" date="2018" name="Environ. Sci. Technol.">
        <title>The Toxicogenome of Hyalella azteca: A Model for Sediment Ecotoxicology and Evolutionary Toxicology.</title>
        <authorList>
            <person name="Poynton H.C."/>
            <person name="Hasenbein S."/>
            <person name="Benoit J.B."/>
            <person name="Sepulveda M.S."/>
            <person name="Poelchau M.F."/>
            <person name="Hughes D.S.T."/>
            <person name="Murali S.C."/>
            <person name="Chen S."/>
            <person name="Glastad K.M."/>
            <person name="Goodisman M.A.D."/>
            <person name="Werren J.H."/>
            <person name="Vineis J.H."/>
            <person name="Bowen J.L."/>
            <person name="Friedrich M."/>
            <person name="Jones J."/>
            <person name="Robertson H.M."/>
            <person name="Feyereisen R."/>
            <person name="Mechler-Hickson A."/>
            <person name="Mathers N."/>
            <person name="Lee C.E."/>
            <person name="Colbourne J.K."/>
            <person name="Biales A."/>
            <person name="Johnston J.S."/>
            <person name="Wellborn G.A."/>
            <person name="Rosendale A.J."/>
            <person name="Cridge A.G."/>
            <person name="Munoz-Torres M.C."/>
            <person name="Bain P.A."/>
            <person name="Manny A.R."/>
            <person name="Major K.M."/>
            <person name="Lambert F.N."/>
            <person name="Vulpe C.D."/>
            <person name="Tuck P."/>
            <person name="Blalock B.J."/>
            <person name="Lin Y.Y."/>
            <person name="Smith M.E."/>
            <person name="Ochoa-Acuna H."/>
            <person name="Chen M.M."/>
            <person name="Childers C.P."/>
            <person name="Qu J."/>
            <person name="Dugan S."/>
            <person name="Lee S.L."/>
            <person name="Chao H."/>
            <person name="Dinh H."/>
            <person name="Han Y."/>
            <person name="Doddapaneni H."/>
            <person name="Worley K.C."/>
            <person name="Muzny D.M."/>
            <person name="Gibbs R.A."/>
            <person name="Richards S."/>
        </authorList>
    </citation>
    <scope>NUCLEOTIDE SEQUENCE</scope>
    <source>
        <strain evidence="2">HAZT.00-mixed</strain>
        <tissue evidence="2">Whole organism</tissue>
    </source>
</reference>
<protein>
    <recommendedName>
        <fullName evidence="1">GH18 domain-containing protein</fullName>
    </recommendedName>
</protein>
<accession>A0A6A0HDY8</accession>
<name>A0A6A0HDY8_HYAAZ</name>
<dbReference type="AlphaFoldDB" id="A0A6A0HDY8"/>
<dbReference type="SUPFAM" id="SSF51445">
    <property type="entry name" value="(Trans)glycosidases"/>
    <property type="match status" value="1"/>
</dbReference>
<reference evidence="2" key="3">
    <citation type="submission" date="2019-06" db="EMBL/GenBank/DDBJ databases">
        <authorList>
            <person name="Poynton C."/>
            <person name="Hasenbein S."/>
            <person name="Benoit J.B."/>
            <person name="Sepulveda M.S."/>
            <person name="Poelchau M.F."/>
            <person name="Murali S.C."/>
            <person name="Chen S."/>
            <person name="Glastad K.M."/>
            <person name="Werren J.H."/>
            <person name="Vineis J.H."/>
            <person name="Bowen J.L."/>
            <person name="Friedrich M."/>
            <person name="Jones J."/>
            <person name="Robertson H.M."/>
            <person name="Feyereisen R."/>
            <person name="Mechler-Hickson A."/>
            <person name="Mathers N."/>
            <person name="Lee C.E."/>
            <person name="Colbourne J.K."/>
            <person name="Biales A."/>
            <person name="Johnston J.S."/>
            <person name="Wellborn G.A."/>
            <person name="Rosendale A.J."/>
            <person name="Cridge A.G."/>
            <person name="Munoz-Torres M.C."/>
            <person name="Bain P.A."/>
            <person name="Manny A.R."/>
            <person name="Major K.M."/>
            <person name="Lambert F.N."/>
            <person name="Vulpe C.D."/>
            <person name="Tuck P."/>
            <person name="Blalock B.J."/>
            <person name="Lin Y.-Y."/>
            <person name="Smith M.E."/>
            <person name="Ochoa-Acuna H."/>
            <person name="Chen M.-J.M."/>
            <person name="Childers C.P."/>
            <person name="Qu J."/>
            <person name="Dugan S."/>
            <person name="Lee S.L."/>
            <person name="Chao H."/>
            <person name="Dinh H."/>
            <person name="Han Y."/>
            <person name="Doddapaneni H."/>
            <person name="Worley K.C."/>
            <person name="Muzny D.M."/>
            <person name="Gibbs R.A."/>
            <person name="Richards S."/>
        </authorList>
    </citation>
    <scope>NUCLEOTIDE SEQUENCE</scope>
    <source>
        <strain evidence="2">HAZT.00-mixed</strain>
        <tissue evidence="2">Whole organism</tissue>
    </source>
</reference>
<reference evidence="2" key="1">
    <citation type="submission" date="2014-08" db="EMBL/GenBank/DDBJ databases">
        <authorList>
            <person name="Murali S."/>
            <person name="Richards S."/>
            <person name="Bandaranaike D."/>
            <person name="Bellair M."/>
            <person name="Blankenburg K."/>
            <person name="Chao H."/>
            <person name="Dinh H."/>
            <person name="Doddapaneni H."/>
            <person name="Dugan-Rocha S."/>
            <person name="Elkadiri S."/>
            <person name="Gnanaolivu R."/>
            <person name="Hughes D."/>
            <person name="Lee S."/>
            <person name="Li M."/>
            <person name="Ming W."/>
            <person name="Munidasa M."/>
            <person name="Muniz J."/>
            <person name="Nguyen L."/>
            <person name="Osuji N."/>
            <person name="Pu L.-L."/>
            <person name="Puazo M."/>
            <person name="Skinner E."/>
            <person name="Qu C."/>
            <person name="Quiroz J."/>
            <person name="Raj R."/>
            <person name="Weissenberger G."/>
            <person name="Xin Y."/>
            <person name="Zou X."/>
            <person name="Han Y."/>
            <person name="Worley K."/>
            <person name="Muzny D."/>
            <person name="Gibbs R."/>
        </authorList>
    </citation>
    <scope>NUCLEOTIDE SEQUENCE</scope>
    <source>
        <strain evidence="2">HAZT.00-mixed</strain>
        <tissue evidence="2">Whole organism</tissue>
    </source>
</reference>
<evidence type="ECO:0000313" key="2">
    <source>
        <dbReference type="EMBL" id="KAA0204048.1"/>
    </source>
</evidence>
<dbReference type="GO" id="GO:0004568">
    <property type="term" value="F:chitinase activity"/>
    <property type="evidence" value="ECO:0007669"/>
    <property type="project" value="TreeGrafter"/>
</dbReference>
<dbReference type="EMBL" id="JQDR03000090">
    <property type="protein sequence ID" value="KAA0204048.1"/>
    <property type="molecule type" value="Genomic_DNA"/>
</dbReference>
<gene>
    <name evidence="2" type="ORF">HAZT_HAZT006313</name>
</gene>
<organism evidence="2">
    <name type="scientific">Hyalella azteca</name>
    <name type="common">Amphipod</name>
    <dbReference type="NCBI Taxonomy" id="294128"/>
    <lineage>
        <taxon>Eukaryota</taxon>
        <taxon>Metazoa</taxon>
        <taxon>Ecdysozoa</taxon>
        <taxon>Arthropoda</taxon>
        <taxon>Crustacea</taxon>
        <taxon>Multicrustacea</taxon>
        <taxon>Malacostraca</taxon>
        <taxon>Eumalacostraca</taxon>
        <taxon>Peracarida</taxon>
        <taxon>Amphipoda</taxon>
        <taxon>Senticaudata</taxon>
        <taxon>Talitrida</taxon>
        <taxon>Talitroidea</taxon>
        <taxon>Hyalellidae</taxon>
        <taxon>Hyalella</taxon>
    </lineage>
</organism>
<dbReference type="GO" id="GO:0005975">
    <property type="term" value="P:carbohydrate metabolic process"/>
    <property type="evidence" value="ECO:0007669"/>
    <property type="project" value="InterPro"/>
</dbReference>
<dbReference type="Proteomes" id="UP000711488">
    <property type="component" value="Unassembled WGS sequence"/>
</dbReference>
<dbReference type="GO" id="GO:0008061">
    <property type="term" value="F:chitin binding"/>
    <property type="evidence" value="ECO:0007669"/>
    <property type="project" value="InterPro"/>
</dbReference>
<dbReference type="InterPro" id="IPR050314">
    <property type="entry name" value="Glycosyl_Hydrlase_18"/>
</dbReference>
<dbReference type="InterPro" id="IPR001223">
    <property type="entry name" value="Glyco_hydro18_cat"/>
</dbReference>
<dbReference type="PROSITE" id="PS51910">
    <property type="entry name" value="GH18_2"/>
    <property type="match status" value="1"/>
</dbReference>
<dbReference type="GO" id="GO:0006032">
    <property type="term" value="P:chitin catabolic process"/>
    <property type="evidence" value="ECO:0007669"/>
    <property type="project" value="TreeGrafter"/>
</dbReference>
<dbReference type="PANTHER" id="PTHR11177">
    <property type="entry name" value="CHITINASE"/>
    <property type="match status" value="1"/>
</dbReference>